<dbReference type="InterPro" id="IPR009571">
    <property type="entry name" value="SUR7/Rim9-like_fungi"/>
</dbReference>
<keyword evidence="3 6" id="KW-1133">Transmembrane helix</keyword>
<accession>M3IHH0</accession>
<dbReference type="PANTHER" id="PTHR28013">
    <property type="entry name" value="PROTEIN DCV1-RELATED"/>
    <property type="match status" value="1"/>
</dbReference>
<keyword evidence="9" id="KW-1185">Reference proteome</keyword>
<feature type="transmembrane region" description="Helical" evidence="6">
    <location>
        <begin position="100"/>
        <end position="126"/>
    </location>
</feature>
<dbReference type="PANTHER" id="PTHR28013:SF3">
    <property type="entry name" value="PROTEIN DCV1-RELATED"/>
    <property type="match status" value="1"/>
</dbReference>
<evidence type="ECO:0000256" key="2">
    <source>
        <dbReference type="ARBA" id="ARBA00022692"/>
    </source>
</evidence>
<dbReference type="InterPro" id="IPR051380">
    <property type="entry name" value="pH-response_reg_palI/RIM9"/>
</dbReference>
<keyword evidence="7" id="KW-0732">Signal</keyword>
<gene>
    <name evidence="8" type="ORF">G210_4033</name>
</gene>
<feature type="compositionally biased region" description="Acidic residues" evidence="5">
    <location>
        <begin position="152"/>
        <end position="161"/>
    </location>
</feature>
<comment type="subcellular location">
    <subcellularLocation>
        <location evidence="1">Membrane</location>
        <topology evidence="1">Multi-pass membrane protein</topology>
    </subcellularLocation>
</comment>
<evidence type="ECO:0000256" key="3">
    <source>
        <dbReference type="ARBA" id="ARBA00022989"/>
    </source>
</evidence>
<dbReference type="GO" id="GO:0005886">
    <property type="term" value="C:plasma membrane"/>
    <property type="evidence" value="ECO:0007669"/>
    <property type="project" value="InterPro"/>
</dbReference>
<reference evidence="8 9" key="1">
    <citation type="submission" date="2013-02" db="EMBL/GenBank/DDBJ databases">
        <title>Genome sequence of Candida maltosa Xu316, a potential industrial strain for xylitol and ethanol production.</title>
        <authorList>
            <person name="Yu J."/>
            <person name="Wang Q."/>
            <person name="Geng X."/>
            <person name="Bao W."/>
            <person name="He P."/>
            <person name="Cai J."/>
        </authorList>
    </citation>
    <scope>NUCLEOTIDE SEQUENCE [LARGE SCALE GENOMIC DNA]</scope>
    <source>
        <strain evidence="9">Xu316</strain>
    </source>
</reference>
<evidence type="ECO:0008006" key="10">
    <source>
        <dbReference type="Google" id="ProtNLM"/>
    </source>
</evidence>
<dbReference type="eggNOG" id="ENOG502S1J0">
    <property type="taxonomic scope" value="Eukaryota"/>
</dbReference>
<name>M3IHH0_CANMX</name>
<feature type="signal peptide" evidence="7">
    <location>
        <begin position="1"/>
        <end position="25"/>
    </location>
</feature>
<dbReference type="AlphaFoldDB" id="M3IHH0"/>
<evidence type="ECO:0000256" key="6">
    <source>
        <dbReference type="SAM" id="Phobius"/>
    </source>
</evidence>
<feature type="region of interest" description="Disordered" evidence="5">
    <location>
        <begin position="303"/>
        <end position="323"/>
    </location>
</feature>
<organism evidence="8 9">
    <name type="scientific">Candida maltosa (strain Xu316)</name>
    <name type="common">Yeast</name>
    <dbReference type="NCBI Taxonomy" id="1245528"/>
    <lineage>
        <taxon>Eukaryota</taxon>
        <taxon>Fungi</taxon>
        <taxon>Dikarya</taxon>
        <taxon>Ascomycota</taxon>
        <taxon>Saccharomycotina</taxon>
        <taxon>Pichiomycetes</taxon>
        <taxon>Debaryomycetaceae</taxon>
        <taxon>Candida/Lodderomyces clade</taxon>
        <taxon>Candida</taxon>
    </lineage>
</organism>
<dbReference type="GO" id="GO:0035838">
    <property type="term" value="C:growing cell tip"/>
    <property type="evidence" value="ECO:0007669"/>
    <property type="project" value="TreeGrafter"/>
</dbReference>
<sequence>MFKKLLALSLLCLVCWVIQLLPVISVPLTSPDYNIYLSNYGTYKFGVFGICDVNRQLCSDPRIGYPSTNSTFYSFNDEESYGYGGVVLPSNVRYTISKLLVVHVVAFCFSCLLLVVIFVLFVVMLVDDINLRQKRIELGHVDNMESTNENEGQSDEEDGDEAGNGKQTRVDDSILKRKIDLTPYLNLMLVLTLFSVLTTLLALLCDILLFTPNLSYLGWLQLIPIVSMALIASLLCFIKRSISSRKFFESEYQYVNDDMRMMRKQYVDEFWNDTASDDGFYVYTDGFYTRNGDQVDETTNASDLVISTPDNDPTQIRTPGARRPRVQESIQLTDLRPS</sequence>
<dbReference type="EMBL" id="AOGT01002334">
    <property type="protein sequence ID" value="EMG45761.1"/>
    <property type="molecule type" value="Genomic_DNA"/>
</dbReference>
<comment type="caution">
    <text evidence="8">The sequence shown here is derived from an EMBL/GenBank/DDBJ whole genome shotgun (WGS) entry which is preliminary data.</text>
</comment>
<dbReference type="OrthoDB" id="2354757at2759"/>
<evidence type="ECO:0000256" key="1">
    <source>
        <dbReference type="ARBA" id="ARBA00004141"/>
    </source>
</evidence>
<keyword evidence="2 6" id="KW-0812">Transmembrane</keyword>
<evidence type="ECO:0000313" key="9">
    <source>
        <dbReference type="Proteomes" id="UP000011777"/>
    </source>
</evidence>
<dbReference type="STRING" id="1245528.M3IHH0"/>
<dbReference type="GO" id="GO:0032153">
    <property type="term" value="C:cell division site"/>
    <property type="evidence" value="ECO:0007669"/>
    <property type="project" value="TreeGrafter"/>
</dbReference>
<feature type="transmembrane region" description="Helical" evidence="6">
    <location>
        <begin position="216"/>
        <end position="238"/>
    </location>
</feature>
<dbReference type="OMA" id="HVVAFCF"/>
<protein>
    <recommendedName>
        <fullName evidence="10">PH-response regulator protein palI/RIM9</fullName>
    </recommendedName>
</protein>
<keyword evidence="4 6" id="KW-0472">Membrane</keyword>
<dbReference type="Proteomes" id="UP000011777">
    <property type="component" value="Unassembled WGS sequence"/>
</dbReference>
<feature type="transmembrane region" description="Helical" evidence="6">
    <location>
        <begin position="184"/>
        <end position="210"/>
    </location>
</feature>
<evidence type="ECO:0000256" key="5">
    <source>
        <dbReference type="SAM" id="MobiDB-lite"/>
    </source>
</evidence>
<feature type="chain" id="PRO_5004034819" description="PH-response regulator protein palI/RIM9" evidence="7">
    <location>
        <begin position="26"/>
        <end position="338"/>
    </location>
</feature>
<proteinExistence type="predicted"/>
<feature type="compositionally biased region" description="Polar residues" evidence="5">
    <location>
        <begin position="308"/>
        <end position="317"/>
    </location>
</feature>
<evidence type="ECO:0000256" key="7">
    <source>
        <dbReference type="SAM" id="SignalP"/>
    </source>
</evidence>
<feature type="region of interest" description="Disordered" evidence="5">
    <location>
        <begin position="144"/>
        <end position="167"/>
    </location>
</feature>
<evidence type="ECO:0000313" key="8">
    <source>
        <dbReference type="EMBL" id="EMG45761.1"/>
    </source>
</evidence>
<dbReference type="HOGENOM" id="CLU_828994_0_0_1"/>
<dbReference type="Pfam" id="PF06687">
    <property type="entry name" value="SUR7"/>
    <property type="match status" value="1"/>
</dbReference>
<evidence type="ECO:0000256" key="4">
    <source>
        <dbReference type="ARBA" id="ARBA00023136"/>
    </source>
</evidence>